<comment type="similarity">
    <text evidence="2">Belongs to the PA-phosphatase related phosphoesterase family.</text>
</comment>
<name>A0AAW2ZF45_9EUKA</name>
<keyword evidence="4 7" id="KW-1133">Transmembrane helix</keyword>
<sequence length="389" mass="44525">MTYWDLPPEYLKEKRLTFIATNEHSRTTDTPKSVGQGVPFSSYVAEYVCITLLALYILLFAIIHPRERPFRLDDPDLSYPDVEEVAPLWVCLLLNAVLPFSFLIVYNLVYIKNSRDLHHMILGFVLSLLGSIFTTSFIWLVIGGYAPNFINKKCLPDMEKVAILTNQRTTSLSSVVYFLPSEVCTAVQVVASSQSRYLQRSDILYNLRPAFPSGRASTAMSGWLYFILYLGNKHSCFNFDMGHMWKLWVLMFPSVSVIMFVSTTGLWDHSHSMEQILVGSFIGAVLALASYRSKYIALNSHIPSFFFWEKVGEVLHKTVVKEDSIPEQQLSENDELSDYEDDVEVRIDPPEENQKPQKMRVFSLRSPPSASTYRKIKFPSSLVEQLHNK</sequence>
<keyword evidence="5 7" id="KW-0472">Membrane</keyword>
<feature type="transmembrane region" description="Helical" evidence="7">
    <location>
        <begin position="85"/>
        <end position="109"/>
    </location>
</feature>
<evidence type="ECO:0000256" key="3">
    <source>
        <dbReference type="ARBA" id="ARBA00022692"/>
    </source>
</evidence>
<feature type="region of interest" description="Disordered" evidence="6">
    <location>
        <begin position="327"/>
        <end position="371"/>
    </location>
</feature>
<dbReference type="Pfam" id="PF01569">
    <property type="entry name" value="PAP2"/>
    <property type="match status" value="1"/>
</dbReference>
<keyword evidence="3 7" id="KW-0812">Transmembrane</keyword>
<dbReference type="GO" id="GO:0008195">
    <property type="term" value="F:phosphatidate phosphatase activity"/>
    <property type="evidence" value="ECO:0007669"/>
    <property type="project" value="TreeGrafter"/>
</dbReference>
<evidence type="ECO:0000256" key="2">
    <source>
        <dbReference type="ARBA" id="ARBA00008816"/>
    </source>
</evidence>
<feature type="domain" description="Phosphatidic acid phosphatase type 2/haloperoxidase" evidence="8">
    <location>
        <begin position="122"/>
        <end position="293"/>
    </location>
</feature>
<evidence type="ECO:0000313" key="9">
    <source>
        <dbReference type="EMBL" id="KAL0487999.1"/>
    </source>
</evidence>
<evidence type="ECO:0000256" key="6">
    <source>
        <dbReference type="SAM" id="MobiDB-lite"/>
    </source>
</evidence>
<feature type="transmembrane region" description="Helical" evidence="7">
    <location>
        <begin position="214"/>
        <end position="232"/>
    </location>
</feature>
<feature type="transmembrane region" description="Helical" evidence="7">
    <location>
        <begin position="244"/>
        <end position="267"/>
    </location>
</feature>
<dbReference type="EMBL" id="JAOPGA020001391">
    <property type="protein sequence ID" value="KAL0487999.1"/>
    <property type="molecule type" value="Genomic_DNA"/>
</dbReference>
<feature type="transmembrane region" description="Helical" evidence="7">
    <location>
        <begin position="273"/>
        <end position="291"/>
    </location>
</feature>
<dbReference type="InterPro" id="IPR000326">
    <property type="entry name" value="PAP2/HPO"/>
</dbReference>
<dbReference type="PANTHER" id="PTHR10165">
    <property type="entry name" value="LIPID PHOSPHATE PHOSPHATASE"/>
    <property type="match status" value="1"/>
</dbReference>
<dbReference type="InterPro" id="IPR036938">
    <property type="entry name" value="PAP2/HPO_sf"/>
</dbReference>
<dbReference type="PANTHER" id="PTHR10165:SF35">
    <property type="entry name" value="RE23632P"/>
    <property type="match status" value="1"/>
</dbReference>
<protein>
    <submittedName>
        <fullName evidence="9">PA-phosphatase related-family protein</fullName>
    </submittedName>
</protein>
<dbReference type="AlphaFoldDB" id="A0AAW2ZF45"/>
<organism evidence="9 10">
    <name type="scientific">Acrasis kona</name>
    <dbReference type="NCBI Taxonomy" id="1008807"/>
    <lineage>
        <taxon>Eukaryota</taxon>
        <taxon>Discoba</taxon>
        <taxon>Heterolobosea</taxon>
        <taxon>Tetramitia</taxon>
        <taxon>Eutetramitia</taxon>
        <taxon>Acrasidae</taxon>
        <taxon>Acrasis</taxon>
    </lineage>
</organism>
<keyword evidence="10" id="KW-1185">Reference proteome</keyword>
<reference evidence="9 10" key="1">
    <citation type="submission" date="2024-03" db="EMBL/GenBank/DDBJ databases">
        <title>The Acrasis kona genome and developmental transcriptomes reveal deep origins of eukaryotic multicellular pathways.</title>
        <authorList>
            <person name="Sheikh S."/>
            <person name="Fu C.-J."/>
            <person name="Brown M.W."/>
            <person name="Baldauf S.L."/>
        </authorList>
    </citation>
    <scope>NUCLEOTIDE SEQUENCE [LARGE SCALE GENOMIC DNA]</scope>
    <source>
        <strain evidence="9 10">ATCC MYA-3509</strain>
    </source>
</reference>
<dbReference type="Gene3D" id="1.20.144.10">
    <property type="entry name" value="Phosphatidic acid phosphatase type 2/haloperoxidase"/>
    <property type="match status" value="1"/>
</dbReference>
<feature type="compositionally biased region" description="Acidic residues" evidence="6">
    <location>
        <begin position="332"/>
        <end position="343"/>
    </location>
</feature>
<dbReference type="SUPFAM" id="SSF48317">
    <property type="entry name" value="Acid phosphatase/Vanadium-dependent haloperoxidase"/>
    <property type="match status" value="1"/>
</dbReference>
<evidence type="ECO:0000259" key="8">
    <source>
        <dbReference type="Pfam" id="PF01569"/>
    </source>
</evidence>
<accession>A0AAW2ZF45</accession>
<feature type="transmembrane region" description="Helical" evidence="7">
    <location>
        <begin position="121"/>
        <end position="142"/>
    </location>
</feature>
<dbReference type="GO" id="GO:0006644">
    <property type="term" value="P:phospholipid metabolic process"/>
    <property type="evidence" value="ECO:0007669"/>
    <property type="project" value="InterPro"/>
</dbReference>
<evidence type="ECO:0000256" key="7">
    <source>
        <dbReference type="SAM" id="Phobius"/>
    </source>
</evidence>
<dbReference type="GO" id="GO:0016020">
    <property type="term" value="C:membrane"/>
    <property type="evidence" value="ECO:0007669"/>
    <property type="project" value="UniProtKB-SubCell"/>
</dbReference>
<dbReference type="InterPro" id="IPR043216">
    <property type="entry name" value="PAP-like"/>
</dbReference>
<dbReference type="Proteomes" id="UP001431209">
    <property type="component" value="Unassembled WGS sequence"/>
</dbReference>
<feature type="transmembrane region" description="Helical" evidence="7">
    <location>
        <begin position="44"/>
        <end position="65"/>
    </location>
</feature>
<comment type="subcellular location">
    <subcellularLocation>
        <location evidence="1">Membrane</location>
        <topology evidence="1">Multi-pass membrane protein</topology>
    </subcellularLocation>
</comment>
<proteinExistence type="inferred from homology"/>
<feature type="compositionally biased region" description="Basic and acidic residues" evidence="6">
    <location>
        <begin position="344"/>
        <end position="355"/>
    </location>
</feature>
<dbReference type="GO" id="GO:0046839">
    <property type="term" value="P:phospholipid dephosphorylation"/>
    <property type="evidence" value="ECO:0007669"/>
    <property type="project" value="TreeGrafter"/>
</dbReference>
<comment type="caution">
    <text evidence="9">The sequence shown here is derived from an EMBL/GenBank/DDBJ whole genome shotgun (WGS) entry which is preliminary data.</text>
</comment>
<gene>
    <name evidence="9" type="ORF">AKO1_008885</name>
</gene>
<evidence type="ECO:0000256" key="5">
    <source>
        <dbReference type="ARBA" id="ARBA00023136"/>
    </source>
</evidence>
<evidence type="ECO:0000256" key="4">
    <source>
        <dbReference type="ARBA" id="ARBA00022989"/>
    </source>
</evidence>
<evidence type="ECO:0000313" key="10">
    <source>
        <dbReference type="Proteomes" id="UP001431209"/>
    </source>
</evidence>
<evidence type="ECO:0000256" key="1">
    <source>
        <dbReference type="ARBA" id="ARBA00004141"/>
    </source>
</evidence>